<gene>
    <name evidence="3" type="ORF">J1902_11870</name>
</gene>
<dbReference type="PANTHER" id="PTHR46825:SF7">
    <property type="entry name" value="D-ALANYL-D-ALANINE CARBOXYPEPTIDASE"/>
    <property type="match status" value="1"/>
</dbReference>
<feature type="region of interest" description="Disordered" evidence="1">
    <location>
        <begin position="36"/>
        <end position="55"/>
    </location>
</feature>
<feature type="compositionally biased region" description="Pro residues" evidence="1">
    <location>
        <begin position="36"/>
        <end position="48"/>
    </location>
</feature>
<proteinExistence type="predicted"/>
<feature type="domain" description="Beta-lactamase-related" evidence="2">
    <location>
        <begin position="89"/>
        <end position="378"/>
    </location>
</feature>
<comment type="caution">
    <text evidence="3">The sequence shown here is derived from an EMBL/GenBank/DDBJ whole genome shotgun (WGS) entry which is preliminary data.</text>
</comment>
<sequence length="418" mass="44236">MAAARVGGSPNRVVVLLSSAALLASVFLGGCTGGPEPTPILPSPPPPTATARTTATAPPSFSLHELQAMVELYSAEMLQEGAPAVLIEAKVGREEWSHAAGVRSRDGGVPVQLSDPVPVGGITQTMVAVSVLKLVDEGRLALDEPISRHLPELEGLLHPPKPLSVRQLLGHTSGMPDYYAPLLESAPLRQVLTTPISPEQRLAVAGTVPWQQREPLEFSYSRSDYVALGLLVERLRGMPLAEVLTADIVEPLGLRSTAMIGDGPAPVNLVHGYTMADGGLVDVAYSALQRGSASGGMISTVEDINTFYAALLRGELLSPASVIEMKGRIYAEYGLGLDQWNDRCTNGFYYGHSGDIPGYGTIAISSADGNRQLAMSVAYPPSPLPARSHAIVLEMTVLAQRALNASCSFQFWRTPTGD</sequence>
<dbReference type="Pfam" id="PF00144">
    <property type="entry name" value="Beta-lactamase"/>
    <property type="match status" value="1"/>
</dbReference>
<dbReference type="AlphaFoldDB" id="A0A939KKC8"/>
<dbReference type="RefSeq" id="WP_207616458.1">
    <property type="nucleotide sequence ID" value="NZ_JAFNLL010000026.1"/>
</dbReference>
<dbReference type="InterPro" id="IPR012338">
    <property type="entry name" value="Beta-lactam/transpept-like"/>
</dbReference>
<evidence type="ECO:0000313" key="3">
    <source>
        <dbReference type="EMBL" id="MBO1268664.1"/>
    </source>
</evidence>
<keyword evidence="4" id="KW-1185">Reference proteome</keyword>
<dbReference type="Gene3D" id="3.40.710.10">
    <property type="entry name" value="DD-peptidase/beta-lactamase superfamily"/>
    <property type="match status" value="1"/>
</dbReference>
<name>A0A939KKC8_9MICC</name>
<protein>
    <submittedName>
        <fullName evidence="3">Beta-lactamase family protein</fullName>
    </submittedName>
</protein>
<dbReference type="EMBL" id="JAFNLL010000026">
    <property type="protein sequence ID" value="MBO1268664.1"/>
    <property type="molecule type" value="Genomic_DNA"/>
</dbReference>
<dbReference type="InterPro" id="IPR050491">
    <property type="entry name" value="AmpC-like"/>
</dbReference>
<dbReference type="InterPro" id="IPR001466">
    <property type="entry name" value="Beta-lactam-related"/>
</dbReference>
<organism evidence="3 4">
    <name type="scientific">Arthrobacter cavernae</name>
    <dbReference type="NCBI Taxonomy" id="2817681"/>
    <lineage>
        <taxon>Bacteria</taxon>
        <taxon>Bacillati</taxon>
        <taxon>Actinomycetota</taxon>
        <taxon>Actinomycetes</taxon>
        <taxon>Micrococcales</taxon>
        <taxon>Micrococcaceae</taxon>
        <taxon>Arthrobacter</taxon>
    </lineage>
</organism>
<dbReference type="PROSITE" id="PS51257">
    <property type="entry name" value="PROKAR_LIPOPROTEIN"/>
    <property type="match status" value="1"/>
</dbReference>
<dbReference type="Proteomes" id="UP000664164">
    <property type="component" value="Unassembled WGS sequence"/>
</dbReference>
<reference evidence="3" key="1">
    <citation type="submission" date="2021-03" db="EMBL/GenBank/DDBJ databases">
        <title>A new species, PO-11, isolated from a karst cave deposit.</title>
        <authorList>
            <person name="Zhaoxiaoyong W."/>
        </authorList>
    </citation>
    <scope>NUCLEOTIDE SEQUENCE</scope>
    <source>
        <strain evidence="3">PO-11</strain>
    </source>
</reference>
<evidence type="ECO:0000256" key="1">
    <source>
        <dbReference type="SAM" id="MobiDB-lite"/>
    </source>
</evidence>
<evidence type="ECO:0000259" key="2">
    <source>
        <dbReference type="Pfam" id="PF00144"/>
    </source>
</evidence>
<dbReference type="SUPFAM" id="SSF56601">
    <property type="entry name" value="beta-lactamase/transpeptidase-like"/>
    <property type="match status" value="1"/>
</dbReference>
<dbReference type="PANTHER" id="PTHR46825">
    <property type="entry name" value="D-ALANYL-D-ALANINE-CARBOXYPEPTIDASE/ENDOPEPTIDASE AMPH"/>
    <property type="match status" value="1"/>
</dbReference>
<evidence type="ECO:0000313" key="4">
    <source>
        <dbReference type="Proteomes" id="UP000664164"/>
    </source>
</evidence>
<accession>A0A939KKC8</accession>